<proteinExistence type="predicted"/>
<keyword evidence="2" id="KW-0732">Signal</keyword>
<evidence type="ECO:0000256" key="2">
    <source>
        <dbReference type="SAM" id="SignalP"/>
    </source>
</evidence>
<feature type="signal peptide" evidence="2">
    <location>
        <begin position="1"/>
        <end position="18"/>
    </location>
</feature>
<keyword evidence="4" id="KW-1185">Reference proteome</keyword>
<feature type="chain" id="PRO_5032531725" description="Transmembrane protein" evidence="2">
    <location>
        <begin position="19"/>
        <end position="131"/>
    </location>
</feature>
<evidence type="ECO:0008006" key="5">
    <source>
        <dbReference type="Google" id="ProtNLM"/>
    </source>
</evidence>
<evidence type="ECO:0000313" key="4">
    <source>
        <dbReference type="Proteomes" id="UP000653305"/>
    </source>
</evidence>
<organism evidence="3 4">
    <name type="scientific">Phtheirospermum japonicum</name>
    <dbReference type="NCBI Taxonomy" id="374723"/>
    <lineage>
        <taxon>Eukaryota</taxon>
        <taxon>Viridiplantae</taxon>
        <taxon>Streptophyta</taxon>
        <taxon>Embryophyta</taxon>
        <taxon>Tracheophyta</taxon>
        <taxon>Spermatophyta</taxon>
        <taxon>Magnoliopsida</taxon>
        <taxon>eudicotyledons</taxon>
        <taxon>Gunneridae</taxon>
        <taxon>Pentapetalae</taxon>
        <taxon>asterids</taxon>
        <taxon>lamiids</taxon>
        <taxon>Lamiales</taxon>
        <taxon>Orobanchaceae</taxon>
        <taxon>Orobanchaceae incertae sedis</taxon>
        <taxon>Phtheirospermum</taxon>
    </lineage>
</organism>
<sequence length="131" mass="13672">MAHLLTFTILSILYVTSADNRAHGLGHESPLALSPSAYTFFHPVDTQPPSTNSLCVSSDCSSSLSLAAAVQSSSPAHETASSGNRGLAAGGIVGIPLVFIFACLTTAGVYYVAIKRRANSRRANPDHQSKV</sequence>
<dbReference type="AlphaFoldDB" id="A0A830BDK6"/>
<dbReference type="OrthoDB" id="1929763at2759"/>
<gene>
    <name evidence="3" type="ORF">PHJA_000565900</name>
</gene>
<dbReference type="PANTHER" id="PTHR35718:SF1">
    <property type="entry name" value="EXPRESSED PROTEIN"/>
    <property type="match status" value="1"/>
</dbReference>
<keyword evidence="1" id="KW-0472">Membrane</keyword>
<feature type="transmembrane region" description="Helical" evidence="1">
    <location>
        <begin position="87"/>
        <end position="113"/>
    </location>
</feature>
<evidence type="ECO:0000256" key="1">
    <source>
        <dbReference type="SAM" id="Phobius"/>
    </source>
</evidence>
<comment type="caution">
    <text evidence="3">The sequence shown here is derived from an EMBL/GenBank/DDBJ whole genome shotgun (WGS) entry which is preliminary data.</text>
</comment>
<evidence type="ECO:0000313" key="3">
    <source>
        <dbReference type="EMBL" id="GFP84222.1"/>
    </source>
</evidence>
<name>A0A830BDK6_9LAMI</name>
<dbReference type="PANTHER" id="PTHR35718">
    <property type="entry name" value="EXPRESSED PROTEIN"/>
    <property type="match status" value="1"/>
</dbReference>
<dbReference type="Proteomes" id="UP000653305">
    <property type="component" value="Unassembled WGS sequence"/>
</dbReference>
<keyword evidence="1" id="KW-1133">Transmembrane helix</keyword>
<reference evidence="3" key="1">
    <citation type="submission" date="2020-07" db="EMBL/GenBank/DDBJ databases">
        <title>Ethylene signaling mediates host invasion by parasitic plants.</title>
        <authorList>
            <person name="Yoshida S."/>
        </authorList>
    </citation>
    <scope>NUCLEOTIDE SEQUENCE</scope>
    <source>
        <strain evidence="3">Okayama</strain>
    </source>
</reference>
<accession>A0A830BDK6</accession>
<protein>
    <recommendedName>
        <fullName evidence="5">Transmembrane protein</fullName>
    </recommendedName>
</protein>
<keyword evidence="1" id="KW-0812">Transmembrane</keyword>
<dbReference type="EMBL" id="BMAC01000080">
    <property type="protein sequence ID" value="GFP84222.1"/>
    <property type="molecule type" value="Genomic_DNA"/>
</dbReference>